<sequence length="607" mass="67208">MNKNYIYLSLLLLFSTIMFGQKVTLAPTMVNGLSVTSGPINLGGISYSYISLSVKVEIPNNVAVGDQGTLKIYFSKLSPQNVNIAIGGDGGQLYFGGGQFATRNFNINLSWGDFLTSGGFVYAEYKNPAGAAYKSSNIAVIKNPTLNGGGTVIPPADAPDPTKISNTLCCNQIVRLGDKPTPITGSQYSNPYKDQPYGINSSWEANGNGSVRFKNFDNVNQILEIDHITEIGNFNVIRSLGYNHTSEKPNKSNSVAITVVPSPIFRNSISANEQVNSEGFIELSSLKKLAISGENSIVNLKVLEDPFYVVQMRDPGAKVDSYKWEYTTIDKGMIERWTTITNESSPNLSFSDPSQFSNFEDTYYLIRRIAIYKNISQISNQIKVLVRGLRYNNTICCDQILKITSPNSFENLQLITGSTASLDNPYPEGYDFRIYLTNYQWQSQSLEGDYPTTSWSNIPGATSKDYIPSLPLTIITDRRGRYSFKSTYKFRRIATMNYVVLVNSQNIYGVVTSHSNETYLDGTASQPYIQLYPNPTSSILNIESTSDMLNSKITISNVMGNVVNSNNFSVSNPKLINIDVANLPTGTYFITIENEHVGTIQKTFIKQ</sequence>
<reference evidence="3" key="2">
    <citation type="submission" date="2016-09" db="EMBL/GenBank/DDBJ databases">
        <authorList>
            <person name="Capua I."/>
            <person name="De Benedictis P."/>
            <person name="Joannis T."/>
            <person name="Lombin L.H."/>
            <person name="Cattoli G."/>
        </authorList>
    </citation>
    <scope>NUCLEOTIDE SEQUENCE [LARGE SCALE GENOMIC DNA]</scope>
    <source>
        <strain evidence="3">MSU</strain>
    </source>
</reference>
<evidence type="ECO:0000313" key="6">
    <source>
        <dbReference type="Proteomes" id="UP000198319"/>
    </source>
</evidence>
<evidence type="ECO:0000313" key="5">
    <source>
        <dbReference type="Proteomes" id="UP000180252"/>
    </source>
</evidence>
<dbReference type="Pfam" id="PF18962">
    <property type="entry name" value="Por_Secre_tail"/>
    <property type="match status" value="1"/>
</dbReference>
<evidence type="ECO:0000313" key="3">
    <source>
        <dbReference type="EMBL" id="OHT45608.1"/>
    </source>
</evidence>
<keyword evidence="6" id="KW-1185">Reference proteome</keyword>
<evidence type="ECO:0000259" key="2">
    <source>
        <dbReference type="Pfam" id="PF18962"/>
    </source>
</evidence>
<dbReference type="Proteomes" id="UP000198319">
    <property type="component" value="Unassembled WGS sequence"/>
</dbReference>
<dbReference type="EMBL" id="MIKE01000022">
    <property type="protein sequence ID" value="OHT45608.1"/>
    <property type="molecule type" value="Genomic_DNA"/>
</dbReference>
<comment type="caution">
    <text evidence="3">The sequence shown here is derived from an EMBL/GenBank/DDBJ whole genome shotgun (WGS) entry which is preliminary data.</text>
</comment>
<dbReference type="Proteomes" id="UP000180252">
    <property type="component" value="Unassembled WGS sequence"/>
</dbReference>
<keyword evidence="1" id="KW-0732">Signal</keyword>
<dbReference type="InterPro" id="IPR026444">
    <property type="entry name" value="Secre_tail"/>
</dbReference>
<dbReference type="EMBL" id="MUHG01000023">
    <property type="protein sequence ID" value="OXB18266.1"/>
    <property type="molecule type" value="Genomic_DNA"/>
</dbReference>
<accession>A0A1S1J796</accession>
<dbReference type="RefSeq" id="WP_070906892.1">
    <property type="nucleotide sequence ID" value="NZ_MIKE01000022.1"/>
</dbReference>
<evidence type="ECO:0000313" key="4">
    <source>
        <dbReference type="EMBL" id="OXB18266.1"/>
    </source>
</evidence>
<evidence type="ECO:0000256" key="1">
    <source>
        <dbReference type="ARBA" id="ARBA00022729"/>
    </source>
</evidence>
<proteinExistence type="predicted"/>
<reference evidence="4 6" key="3">
    <citation type="submission" date="2016-11" db="EMBL/GenBank/DDBJ databases">
        <title>Whole genomes of Flavobacteriaceae.</title>
        <authorList>
            <person name="Stine C."/>
            <person name="Li C."/>
            <person name="Tadesse D."/>
        </authorList>
    </citation>
    <scope>NUCLEOTIDE SEQUENCE [LARGE SCALE GENOMIC DNA]</scope>
    <source>
        <strain evidence="4 6">ATCC BAA-2541</strain>
    </source>
</reference>
<dbReference type="Gene3D" id="2.60.40.3080">
    <property type="match status" value="1"/>
</dbReference>
<dbReference type="AlphaFoldDB" id="A0A1S1J796"/>
<feature type="domain" description="Secretion system C-terminal sorting" evidence="2">
    <location>
        <begin position="531"/>
        <end position="605"/>
    </location>
</feature>
<reference evidence="5" key="1">
    <citation type="submission" date="2016-09" db="EMBL/GenBank/DDBJ databases">
        <authorList>
            <person name="Chen S."/>
            <person name="Walker E."/>
        </authorList>
    </citation>
    <scope>NUCLEOTIDE SEQUENCE [LARGE SCALE GENOMIC DNA]</scope>
    <source>
        <strain evidence="5">MSU</strain>
    </source>
</reference>
<dbReference type="STRING" id="1278819.BHE19_07160"/>
<dbReference type="NCBIfam" id="TIGR04183">
    <property type="entry name" value="Por_Secre_tail"/>
    <property type="match status" value="1"/>
</dbReference>
<dbReference type="OrthoDB" id="1345775at2"/>
<protein>
    <recommendedName>
        <fullName evidence="2">Secretion system C-terminal sorting domain-containing protein</fullName>
    </recommendedName>
</protein>
<gene>
    <name evidence="4" type="ORF">B0A71_15185</name>
    <name evidence="3" type="ORF">BHE19_07160</name>
</gene>
<name>A0A1S1J796_9FLAO</name>
<organism evidence="3 5">
    <name type="scientific">Flavobacterium tructae</name>
    <dbReference type="NCBI Taxonomy" id="1114873"/>
    <lineage>
        <taxon>Bacteria</taxon>
        <taxon>Pseudomonadati</taxon>
        <taxon>Bacteroidota</taxon>
        <taxon>Flavobacteriia</taxon>
        <taxon>Flavobacteriales</taxon>
        <taxon>Flavobacteriaceae</taxon>
        <taxon>Flavobacterium</taxon>
    </lineage>
</organism>